<dbReference type="AlphaFoldDB" id="A0A498IS24"/>
<dbReference type="InterPro" id="IPR035669">
    <property type="entry name" value="SGNH_plant_lipase-like"/>
</dbReference>
<evidence type="ECO:0000313" key="7">
    <source>
        <dbReference type="Proteomes" id="UP000290289"/>
    </source>
</evidence>
<evidence type="ECO:0000256" key="1">
    <source>
        <dbReference type="ARBA" id="ARBA00008668"/>
    </source>
</evidence>
<protein>
    <submittedName>
        <fullName evidence="6">Uncharacterized protein</fullName>
    </submittedName>
</protein>
<name>A0A498IS24_MALDO</name>
<evidence type="ECO:0000256" key="4">
    <source>
        <dbReference type="ARBA" id="ARBA00023180"/>
    </source>
</evidence>
<reference evidence="6 7" key="1">
    <citation type="submission" date="2018-10" db="EMBL/GenBank/DDBJ databases">
        <title>A high-quality apple genome assembly.</title>
        <authorList>
            <person name="Hu J."/>
        </authorList>
    </citation>
    <scope>NUCLEOTIDE SEQUENCE [LARGE SCALE GENOMIC DNA]</scope>
    <source>
        <strain evidence="7">cv. HFTH1</strain>
        <tissue evidence="6">Young leaf</tissue>
    </source>
</reference>
<dbReference type="PANTHER" id="PTHR22835:SF683">
    <property type="entry name" value="OS05G0506800 PROTEIN"/>
    <property type="match status" value="1"/>
</dbReference>
<dbReference type="Proteomes" id="UP000290289">
    <property type="component" value="Chromosome 10"/>
</dbReference>
<comment type="caution">
    <text evidence="6">The sequence shown here is derived from an EMBL/GenBank/DDBJ whole genome shotgun (WGS) entry which is preliminary data.</text>
</comment>
<evidence type="ECO:0000256" key="2">
    <source>
        <dbReference type="ARBA" id="ARBA00022729"/>
    </source>
</evidence>
<keyword evidence="2 5" id="KW-0732">Signal</keyword>
<keyword evidence="4" id="KW-0325">Glycoprotein</keyword>
<proteinExistence type="inferred from homology"/>
<evidence type="ECO:0000256" key="3">
    <source>
        <dbReference type="ARBA" id="ARBA00022801"/>
    </source>
</evidence>
<sequence length="371" mass="40952">MTLLLLLMMSAVAFIPQALGCYSSIISFGDSIADTGNLYNSSPNKSFNFFFPPYGETYFHRPTGRCSDGRLIIDFIAEYMGLPLVQPYLERHNQTVHNIDGGVNFAVVGSTALDAAFLEEMGVYNEITNNSLRIQLDWFQEMLSSLCNTSSDCNKLLSSSLVLMGEIGGNDYNNALLRGKSIEKVEKYVPLVIDAIASTINELIAFGASKLVVPGNFPIGCIPAYLTTYETSDESEYDPSTGCLNWLNKFSEYHNELLQRELSRIRSLHPHVNIIYADYYNAMLQLYQSPDQFGFTGETTKACCGGGGPYNYNSSALCGTPEANVLCENPAQFISWDGVHSTEAAYRWIAKGLLNGNYTVPQISTLCVSQL</sequence>
<accession>A0A498IS24</accession>
<dbReference type="CDD" id="cd01837">
    <property type="entry name" value="SGNH_plant_lipase_like"/>
    <property type="match status" value="1"/>
</dbReference>
<dbReference type="STRING" id="3750.A0A498IS24"/>
<feature type="signal peptide" evidence="5">
    <location>
        <begin position="1"/>
        <end position="20"/>
    </location>
</feature>
<evidence type="ECO:0000313" key="6">
    <source>
        <dbReference type="EMBL" id="RXH86258.1"/>
    </source>
</evidence>
<dbReference type="EMBL" id="RDQH01000336">
    <property type="protein sequence ID" value="RXH86258.1"/>
    <property type="molecule type" value="Genomic_DNA"/>
</dbReference>
<evidence type="ECO:0000256" key="5">
    <source>
        <dbReference type="SAM" id="SignalP"/>
    </source>
</evidence>
<dbReference type="Pfam" id="PF00657">
    <property type="entry name" value="Lipase_GDSL"/>
    <property type="match status" value="1"/>
</dbReference>
<keyword evidence="7" id="KW-1185">Reference proteome</keyword>
<dbReference type="PANTHER" id="PTHR22835">
    <property type="entry name" value="ZINC FINGER FYVE DOMAIN CONTAINING PROTEIN"/>
    <property type="match status" value="1"/>
</dbReference>
<gene>
    <name evidence="6" type="ORF">DVH24_017311</name>
</gene>
<dbReference type="InterPro" id="IPR001087">
    <property type="entry name" value="GDSL"/>
</dbReference>
<feature type="chain" id="PRO_5019787359" evidence="5">
    <location>
        <begin position="21"/>
        <end position="371"/>
    </location>
</feature>
<dbReference type="Gene3D" id="3.40.50.1110">
    <property type="entry name" value="SGNH hydrolase"/>
    <property type="match status" value="1"/>
</dbReference>
<dbReference type="SUPFAM" id="SSF52266">
    <property type="entry name" value="SGNH hydrolase"/>
    <property type="match status" value="1"/>
</dbReference>
<keyword evidence="3" id="KW-0378">Hydrolase</keyword>
<comment type="similarity">
    <text evidence="1">Belongs to the 'GDSL' lipolytic enzyme family.</text>
</comment>
<dbReference type="InterPro" id="IPR036514">
    <property type="entry name" value="SGNH_hydro_sf"/>
</dbReference>
<dbReference type="GO" id="GO:0016788">
    <property type="term" value="F:hydrolase activity, acting on ester bonds"/>
    <property type="evidence" value="ECO:0007669"/>
    <property type="project" value="InterPro"/>
</dbReference>
<organism evidence="6 7">
    <name type="scientific">Malus domestica</name>
    <name type="common">Apple</name>
    <name type="synonym">Pyrus malus</name>
    <dbReference type="NCBI Taxonomy" id="3750"/>
    <lineage>
        <taxon>Eukaryota</taxon>
        <taxon>Viridiplantae</taxon>
        <taxon>Streptophyta</taxon>
        <taxon>Embryophyta</taxon>
        <taxon>Tracheophyta</taxon>
        <taxon>Spermatophyta</taxon>
        <taxon>Magnoliopsida</taxon>
        <taxon>eudicotyledons</taxon>
        <taxon>Gunneridae</taxon>
        <taxon>Pentapetalae</taxon>
        <taxon>rosids</taxon>
        <taxon>fabids</taxon>
        <taxon>Rosales</taxon>
        <taxon>Rosaceae</taxon>
        <taxon>Amygdaloideae</taxon>
        <taxon>Maleae</taxon>
        <taxon>Malus</taxon>
    </lineage>
</organism>